<evidence type="ECO:0000256" key="4">
    <source>
        <dbReference type="ARBA" id="ARBA00022723"/>
    </source>
</evidence>
<reference evidence="13" key="2">
    <citation type="journal article" date="2014" name="ISME J.">
        <title>Microbial stratification in low pH oxic and suboxic macroscopic growths along an acid mine drainage.</title>
        <authorList>
            <person name="Mendez-Garcia C."/>
            <person name="Mesa V."/>
            <person name="Sprenger R.R."/>
            <person name="Richter M."/>
            <person name="Diez M.S."/>
            <person name="Solano J."/>
            <person name="Bargiela R."/>
            <person name="Golyshina O.V."/>
            <person name="Manteca A."/>
            <person name="Ramos J.L."/>
            <person name="Gallego J.R."/>
            <person name="Llorente I."/>
            <person name="Martins Dos Santos V.A."/>
            <person name="Jensen O.N."/>
            <person name="Pelaez A.I."/>
            <person name="Sanchez J."/>
            <person name="Ferrer M."/>
        </authorList>
    </citation>
    <scope>NUCLEOTIDE SEQUENCE</scope>
</reference>
<dbReference type="FunFam" id="3.30.70.20:FF:000002">
    <property type="entry name" value="NADH-ubiquinone oxidoreductase 75 kDa subunit"/>
    <property type="match status" value="1"/>
</dbReference>
<dbReference type="GO" id="GO:0008137">
    <property type="term" value="F:NADH dehydrogenase (ubiquinone) activity"/>
    <property type="evidence" value="ECO:0007669"/>
    <property type="project" value="InterPro"/>
</dbReference>
<evidence type="ECO:0000256" key="3">
    <source>
        <dbReference type="ARBA" id="ARBA00022485"/>
    </source>
</evidence>
<evidence type="ECO:0000259" key="10">
    <source>
        <dbReference type="PROSITE" id="PS51085"/>
    </source>
</evidence>
<dbReference type="SUPFAM" id="SSF54292">
    <property type="entry name" value="2Fe-2S ferredoxin-like"/>
    <property type="match status" value="1"/>
</dbReference>
<comment type="similarity">
    <text evidence="2">Belongs to the complex I 75 kDa subunit family.</text>
</comment>
<dbReference type="InterPro" id="IPR010228">
    <property type="entry name" value="NADH_UbQ_OxRdtase_Gsu"/>
</dbReference>
<keyword evidence="7" id="KW-0411">Iron-sulfur</keyword>
<dbReference type="Gene3D" id="3.30.200.210">
    <property type="match status" value="1"/>
</dbReference>
<dbReference type="Pfam" id="PF10588">
    <property type="entry name" value="NADH-G_4Fe-4S_3"/>
    <property type="match status" value="1"/>
</dbReference>
<dbReference type="PROSITE" id="PS00642">
    <property type="entry name" value="COMPLEX1_75K_2"/>
    <property type="match status" value="1"/>
</dbReference>
<dbReference type="PROSITE" id="PS00641">
    <property type="entry name" value="COMPLEX1_75K_1"/>
    <property type="match status" value="1"/>
</dbReference>
<dbReference type="SMART" id="SM00929">
    <property type="entry name" value="NADH-G_4Fe-4S_3"/>
    <property type="match status" value="1"/>
</dbReference>
<dbReference type="PROSITE" id="PS51669">
    <property type="entry name" value="4FE4S_MOW_BIS_MGD"/>
    <property type="match status" value="1"/>
</dbReference>
<evidence type="ECO:0000256" key="1">
    <source>
        <dbReference type="ARBA" id="ARBA00001966"/>
    </source>
</evidence>
<dbReference type="Gene3D" id="3.30.70.20">
    <property type="match status" value="1"/>
</dbReference>
<reference evidence="13" key="1">
    <citation type="submission" date="2013-08" db="EMBL/GenBank/DDBJ databases">
        <authorList>
            <person name="Mendez C."/>
            <person name="Richter M."/>
            <person name="Ferrer M."/>
            <person name="Sanchez J."/>
        </authorList>
    </citation>
    <scope>NUCLEOTIDE SEQUENCE</scope>
</reference>
<gene>
    <name evidence="13" type="ORF">B1B_14017</name>
</gene>
<dbReference type="GO" id="GO:0046872">
    <property type="term" value="F:metal ion binding"/>
    <property type="evidence" value="ECO:0007669"/>
    <property type="project" value="UniProtKB-KW"/>
</dbReference>
<dbReference type="Pfam" id="PF00384">
    <property type="entry name" value="Molybdopterin"/>
    <property type="match status" value="1"/>
</dbReference>
<keyword evidence="3" id="KW-0004">4Fe-4S</keyword>
<dbReference type="PANTHER" id="PTHR43105:SF13">
    <property type="entry name" value="NADH-UBIQUINONE OXIDOREDUCTASE 75 KDA SUBUNIT, MITOCHONDRIAL"/>
    <property type="match status" value="1"/>
</dbReference>
<dbReference type="NCBIfam" id="TIGR01973">
    <property type="entry name" value="NuoG"/>
    <property type="match status" value="1"/>
</dbReference>
<dbReference type="EMBL" id="AUZY01009247">
    <property type="protein sequence ID" value="EQD42558.1"/>
    <property type="molecule type" value="Genomic_DNA"/>
</dbReference>
<protein>
    <submittedName>
        <fullName evidence="13">NADH dehydrogenase subunit G</fullName>
    </submittedName>
</protein>
<keyword evidence="6" id="KW-0408">Iron</keyword>
<dbReference type="Pfam" id="PF22151">
    <property type="entry name" value="Fer4_NDSU1"/>
    <property type="match status" value="1"/>
</dbReference>
<dbReference type="InterPro" id="IPR006963">
    <property type="entry name" value="Mopterin_OxRdtase_4Fe-4S_dom"/>
</dbReference>
<dbReference type="Pfam" id="PF22117">
    <property type="entry name" value="Fer4_Nqo3"/>
    <property type="match status" value="1"/>
</dbReference>
<dbReference type="InterPro" id="IPR036010">
    <property type="entry name" value="2Fe-2S_ferredoxin-like_sf"/>
</dbReference>
<dbReference type="GO" id="GO:0051539">
    <property type="term" value="F:4 iron, 4 sulfur cluster binding"/>
    <property type="evidence" value="ECO:0007669"/>
    <property type="project" value="UniProtKB-KW"/>
</dbReference>
<dbReference type="CDD" id="cd00207">
    <property type="entry name" value="fer2"/>
    <property type="match status" value="1"/>
</dbReference>
<comment type="cofactor">
    <cofactor evidence="1">
        <name>[4Fe-4S] cluster</name>
        <dbReference type="ChEBI" id="CHEBI:49883"/>
    </cofactor>
</comment>
<dbReference type="FunFam" id="3.10.20.740:FF:000001">
    <property type="entry name" value="NADH-quinone oxidoreductase subunit G"/>
    <property type="match status" value="1"/>
</dbReference>
<dbReference type="SUPFAM" id="SSF53706">
    <property type="entry name" value="Formate dehydrogenase/DMSO reductase, domains 1-3"/>
    <property type="match status" value="1"/>
</dbReference>
<dbReference type="InterPro" id="IPR050123">
    <property type="entry name" value="Prok_molybdopt-oxidoreductase"/>
</dbReference>
<comment type="cofactor">
    <cofactor evidence="9">
        <name>[2Fe-2S] cluster</name>
        <dbReference type="ChEBI" id="CHEBI:190135"/>
    </cofactor>
</comment>
<evidence type="ECO:0000256" key="8">
    <source>
        <dbReference type="ARBA" id="ARBA00023027"/>
    </source>
</evidence>
<dbReference type="GO" id="GO:0042773">
    <property type="term" value="P:ATP synthesis coupled electron transport"/>
    <property type="evidence" value="ECO:0007669"/>
    <property type="project" value="InterPro"/>
</dbReference>
<keyword evidence="4" id="KW-0479">Metal-binding</keyword>
<dbReference type="GO" id="GO:0016651">
    <property type="term" value="F:oxidoreductase activity, acting on NAD(P)H"/>
    <property type="evidence" value="ECO:0007669"/>
    <property type="project" value="InterPro"/>
</dbReference>
<dbReference type="GO" id="GO:0016020">
    <property type="term" value="C:membrane"/>
    <property type="evidence" value="ECO:0007669"/>
    <property type="project" value="InterPro"/>
</dbReference>
<sequence>MSAQPAAGSAPDHVNIEIDGHALQVPKGSMIIQAADKVGIAIPRFCYHHKLPIAANCRQCLVEVEMGGKPIPKPQPACATPVAEGMKVHTHSEKALHWQRDVMEFLLINHPLDCPICDQGGECELQDVSLGYGRSVSRYNERKRVVADEDLGPLVATEMTRCIQCTRCVRFMSEIAGTHELGGMSRGEHLEIGTYIGKSIDSELSGNIIDVCPVGALTDKVYRFQARAWELIARASIGYHDALGSNLWLHTRRGEVLRTVPRDNEAINECWLSDRDRYSHQGLYAGDRAQWPLVKRDGAWIETDWDDALGMATARLRAVAGSDIGVLVQPATSCEEGALLARLAQGLGCANLDHRLRTLDFADAPVAQPWTRSVEALQTVGAALLVDCDLRSELPLVNHRLREAVKRGAKVFAVATQRHDTHFTLSEQFVATPRALPATLAQLARAVSELDAAPAVPEALRALVAAASVSEPMRAAAQALRKASAGTVLLGLQAQRHAQASWLRALAHYIAAATGATVNAVPDGANALGLARVGVLPTQGGMALDAMLAQPRQLYVLYGAEVPEDFADGGKAQAALRAADCVIAFSAYASERVRGLADVILPIGLTPEIDATLINLEGTSQPFAAGAKLPGEARAGWKALRALGGLLGLPGFEFTELAELRAELAPLLARNAAPGAALASTPASVPTGTLQRIAGVPIYRGDAVLRRAVALQAHPLTRPAQAMLNPEDALALGVHGGAQISVEGISLPVVIDAAIARGAVRIDATYPETDALPPHGAALHITKA</sequence>
<dbReference type="InterPro" id="IPR001041">
    <property type="entry name" value="2Fe-2S_ferredoxin-type"/>
</dbReference>
<dbReference type="InterPro" id="IPR006656">
    <property type="entry name" value="Mopterin_OxRdtase"/>
</dbReference>
<dbReference type="InterPro" id="IPR054351">
    <property type="entry name" value="NADH_UbQ_OxRdtase_ferredoxin"/>
</dbReference>
<feature type="domain" description="2Fe-2S ferredoxin-type" evidence="10">
    <location>
        <begin position="12"/>
        <end position="94"/>
    </location>
</feature>
<dbReference type="SUPFAM" id="SSF54862">
    <property type="entry name" value="4Fe-4S ferredoxins"/>
    <property type="match status" value="1"/>
</dbReference>
<dbReference type="AlphaFoldDB" id="T0ZBW4"/>
<dbReference type="Pfam" id="PF13510">
    <property type="entry name" value="Fer2_4"/>
    <property type="match status" value="1"/>
</dbReference>
<dbReference type="PANTHER" id="PTHR43105">
    <property type="entry name" value="RESPIRATORY NITRATE REDUCTASE"/>
    <property type="match status" value="1"/>
</dbReference>
<dbReference type="PROSITE" id="PS00643">
    <property type="entry name" value="COMPLEX1_75K_3"/>
    <property type="match status" value="1"/>
</dbReference>
<dbReference type="Gene3D" id="3.40.50.740">
    <property type="match status" value="1"/>
</dbReference>
<comment type="caution">
    <text evidence="13">The sequence shown here is derived from an EMBL/GenBank/DDBJ whole genome shotgun (WGS) entry which is preliminary data.</text>
</comment>
<dbReference type="InterPro" id="IPR000283">
    <property type="entry name" value="NADH_UbQ_OxRdtase_75kDa_su_CS"/>
</dbReference>
<evidence type="ECO:0000256" key="2">
    <source>
        <dbReference type="ARBA" id="ARBA00005404"/>
    </source>
</evidence>
<evidence type="ECO:0000259" key="11">
    <source>
        <dbReference type="PROSITE" id="PS51669"/>
    </source>
</evidence>
<keyword evidence="8" id="KW-0520">NAD</keyword>
<dbReference type="PROSITE" id="PS51085">
    <property type="entry name" value="2FE2S_FER_2"/>
    <property type="match status" value="1"/>
</dbReference>
<evidence type="ECO:0000313" key="13">
    <source>
        <dbReference type="EMBL" id="EQD42558.1"/>
    </source>
</evidence>
<name>T0ZBW4_9ZZZZ</name>
<organism evidence="13">
    <name type="scientific">mine drainage metagenome</name>
    <dbReference type="NCBI Taxonomy" id="410659"/>
    <lineage>
        <taxon>unclassified sequences</taxon>
        <taxon>metagenomes</taxon>
        <taxon>ecological metagenomes</taxon>
    </lineage>
</organism>
<dbReference type="PROSITE" id="PS51839">
    <property type="entry name" value="4FE4S_HC3"/>
    <property type="match status" value="1"/>
</dbReference>
<evidence type="ECO:0000256" key="9">
    <source>
        <dbReference type="ARBA" id="ARBA00034078"/>
    </source>
</evidence>
<accession>T0ZBW4</accession>
<keyword evidence="5" id="KW-1278">Translocase</keyword>
<feature type="domain" description="4Fe-4S Mo/W bis-MGD-type" evidence="11">
    <location>
        <begin position="230"/>
        <end position="287"/>
    </location>
</feature>
<evidence type="ECO:0000256" key="6">
    <source>
        <dbReference type="ARBA" id="ARBA00023004"/>
    </source>
</evidence>
<evidence type="ECO:0000259" key="12">
    <source>
        <dbReference type="PROSITE" id="PS51839"/>
    </source>
</evidence>
<feature type="domain" description="4Fe-4S His(Cys)3-ligated-type" evidence="12">
    <location>
        <begin position="94"/>
        <end position="133"/>
    </location>
</feature>
<proteinExistence type="inferred from homology"/>
<evidence type="ECO:0000256" key="7">
    <source>
        <dbReference type="ARBA" id="ARBA00023014"/>
    </source>
</evidence>
<evidence type="ECO:0000256" key="5">
    <source>
        <dbReference type="ARBA" id="ARBA00022967"/>
    </source>
</evidence>
<dbReference type="InterPro" id="IPR019574">
    <property type="entry name" value="NADH_UbQ_OxRdtase_Gsu_4Fe4S-bd"/>
</dbReference>
<dbReference type="Gene3D" id="3.10.20.740">
    <property type="match status" value="1"/>
</dbReference>